<organism evidence="2 3">
    <name type="scientific">Hevea brasiliensis</name>
    <name type="common">Para rubber tree</name>
    <name type="synonym">Siphonia brasiliensis</name>
    <dbReference type="NCBI Taxonomy" id="3981"/>
    <lineage>
        <taxon>Eukaryota</taxon>
        <taxon>Viridiplantae</taxon>
        <taxon>Streptophyta</taxon>
        <taxon>Embryophyta</taxon>
        <taxon>Tracheophyta</taxon>
        <taxon>Spermatophyta</taxon>
        <taxon>Magnoliopsida</taxon>
        <taxon>eudicotyledons</taxon>
        <taxon>Gunneridae</taxon>
        <taxon>Pentapetalae</taxon>
        <taxon>rosids</taxon>
        <taxon>fabids</taxon>
        <taxon>Malpighiales</taxon>
        <taxon>Euphorbiaceae</taxon>
        <taxon>Crotonoideae</taxon>
        <taxon>Micrandreae</taxon>
        <taxon>Hevea</taxon>
    </lineage>
</organism>
<evidence type="ECO:0000313" key="3">
    <source>
        <dbReference type="Proteomes" id="UP000467840"/>
    </source>
</evidence>
<evidence type="ECO:0000256" key="1">
    <source>
        <dbReference type="SAM" id="MobiDB-lite"/>
    </source>
</evidence>
<feature type="region of interest" description="Disordered" evidence="1">
    <location>
        <begin position="1"/>
        <end position="31"/>
    </location>
</feature>
<reference evidence="2 3" key="1">
    <citation type="journal article" date="2020" name="Mol. Plant">
        <title>The Chromosome-Based Rubber Tree Genome Provides New Insights into Spurge Genome Evolution and Rubber Biosynthesis.</title>
        <authorList>
            <person name="Liu J."/>
            <person name="Shi C."/>
            <person name="Shi C.C."/>
            <person name="Li W."/>
            <person name="Zhang Q.J."/>
            <person name="Zhang Y."/>
            <person name="Li K."/>
            <person name="Lu H.F."/>
            <person name="Shi C."/>
            <person name="Zhu S.T."/>
            <person name="Xiao Z.Y."/>
            <person name="Nan H."/>
            <person name="Yue Y."/>
            <person name="Zhu X.G."/>
            <person name="Wu Y."/>
            <person name="Hong X.N."/>
            <person name="Fan G.Y."/>
            <person name="Tong Y."/>
            <person name="Zhang D."/>
            <person name="Mao C.L."/>
            <person name="Liu Y.L."/>
            <person name="Hao S.J."/>
            <person name="Liu W.Q."/>
            <person name="Lv M.Q."/>
            <person name="Zhang H.B."/>
            <person name="Liu Y."/>
            <person name="Hu-Tang G.R."/>
            <person name="Wang J.P."/>
            <person name="Wang J.H."/>
            <person name="Sun Y.H."/>
            <person name="Ni S.B."/>
            <person name="Chen W.B."/>
            <person name="Zhang X.C."/>
            <person name="Jiao Y.N."/>
            <person name="Eichler E.E."/>
            <person name="Li G.H."/>
            <person name="Liu X."/>
            <person name="Gao L.Z."/>
        </authorList>
    </citation>
    <scope>NUCLEOTIDE SEQUENCE [LARGE SCALE GENOMIC DNA]</scope>
    <source>
        <strain evidence="3">cv. GT1</strain>
        <tissue evidence="2">Leaf</tissue>
    </source>
</reference>
<name>A0A6A6KMY7_HEVBR</name>
<accession>A0A6A6KMY7</accession>
<keyword evidence="3" id="KW-1185">Reference proteome</keyword>
<sequence length="78" mass="8758">MSFKDKLFFGNGEGGDVLMGDSDDESDVGSDSEGLIRKLVRIDYNTKENFRGKFAHVAIVVDLIKPLLSKFRVDDNFQ</sequence>
<gene>
    <name evidence="2" type="ORF">GH714_010941</name>
</gene>
<feature type="compositionally biased region" description="Acidic residues" evidence="1">
    <location>
        <begin position="21"/>
        <end position="30"/>
    </location>
</feature>
<dbReference type="Proteomes" id="UP000467840">
    <property type="component" value="Chromosome 2"/>
</dbReference>
<evidence type="ECO:0000313" key="2">
    <source>
        <dbReference type="EMBL" id="KAF2290331.1"/>
    </source>
</evidence>
<proteinExistence type="predicted"/>
<protein>
    <submittedName>
        <fullName evidence="2">Uncharacterized protein</fullName>
    </submittedName>
</protein>
<comment type="caution">
    <text evidence="2">The sequence shown here is derived from an EMBL/GenBank/DDBJ whole genome shotgun (WGS) entry which is preliminary data.</text>
</comment>
<dbReference type="AlphaFoldDB" id="A0A6A6KMY7"/>
<dbReference type="EMBL" id="JAAGAX010000015">
    <property type="protein sequence ID" value="KAF2290331.1"/>
    <property type="molecule type" value="Genomic_DNA"/>
</dbReference>